<name>A0AAE0MP14_9PEZI</name>
<feature type="region of interest" description="Disordered" evidence="1">
    <location>
        <begin position="1"/>
        <end position="27"/>
    </location>
</feature>
<accession>A0AAE0MP14</accession>
<organism evidence="2 3">
    <name type="scientific">Neurospora tetraspora</name>
    <dbReference type="NCBI Taxonomy" id="94610"/>
    <lineage>
        <taxon>Eukaryota</taxon>
        <taxon>Fungi</taxon>
        <taxon>Dikarya</taxon>
        <taxon>Ascomycota</taxon>
        <taxon>Pezizomycotina</taxon>
        <taxon>Sordariomycetes</taxon>
        <taxon>Sordariomycetidae</taxon>
        <taxon>Sordariales</taxon>
        <taxon>Sordariaceae</taxon>
        <taxon>Neurospora</taxon>
    </lineage>
</organism>
<dbReference type="EMBL" id="JAUEPP010000007">
    <property type="protein sequence ID" value="KAK3338839.1"/>
    <property type="molecule type" value="Genomic_DNA"/>
</dbReference>
<dbReference type="GeneID" id="87866338"/>
<evidence type="ECO:0000256" key="1">
    <source>
        <dbReference type="SAM" id="MobiDB-lite"/>
    </source>
</evidence>
<dbReference type="RefSeq" id="XP_062678199.1">
    <property type="nucleotide sequence ID" value="XM_062829184.1"/>
</dbReference>
<reference evidence="2" key="2">
    <citation type="submission" date="2023-06" db="EMBL/GenBank/DDBJ databases">
        <authorList>
            <consortium name="Lawrence Berkeley National Laboratory"/>
            <person name="Haridas S."/>
            <person name="Hensen N."/>
            <person name="Bonometti L."/>
            <person name="Westerberg I."/>
            <person name="Brannstrom I.O."/>
            <person name="Guillou S."/>
            <person name="Cros-Aarteil S."/>
            <person name="Calhoun S."/>
            <person name="Kuo A."/>
            <person name="Mondo S."/>
            <person name="Pangilinan J."/>
            <person name="Riley R."/>
            <person name="Labutti K."/>
            <person name="Andreopoulos B."/>
            <person name="Lipzen A."/>
            <person name="Chen C."/>
            <person name="Yanf M."/>
            <person name="Daum C."/>
            <person name="Ng V."/>
            <person name="Clum A."/>
            <person name="Steindorff A."/>
            <person name="Ohm R."/>
            <person name="Martin F."/>
            <person name="Silar P."/>
            <person name="Natvig D."/>
            <person name="Lalanne C."/>
            <person name="Gautier V."/>
            <person name="Ament-Velasquez S.L."/>
            <person name="Kruys A."/>
            <person name="Hutchinson M.I."/>
            <person name="Powell A.J."/>
            <person name="Barry K."/>
            <person name="Miller A.N."/>
            <person name="Grigoriev I.V."/>
            <person name="Debuchy R."/>
            <person name="Gladieux P."/>
            <person name="Thoren M.H."/>
            <person name="Johannesson H."/>
        </authorList>
    </citation>
    <scope>NUCLEOTIDE SEQUENCE</scope>
    <source>
        <strain evidence="2">CBS 560.94</strain>
    </source>
</reference>
<evidence type="ECO:0000313" key="3">
    <source>
        <dbReference type="Proteomes" id="UP001278500"/>
    </source>
</evidence>
<sequence length="224" mass="25581">MIDLQAPRGGNQTEGKFAAKDAGEEPLEQTISDRPVKLLMFDFLRILTVRNTIDTTNTRMSYTQWITGNRSTTGSAERSTELGTIALCTVLEFNLILKTSRRRVPPPSRIPHFGQAVQGSIGTLFPRAKLTIGIAYRWAKWKVGIFYYEYDYCNYTIKKSDWRIEVKTFSNLVLRILYSYKVESLYRLAKDFRKRKGRAFLFKGIVFAATLGGKPVEEDAPSDE</sequence>
<keyword evidence="3" id="KW-1185">Reference proteome</keyword>
<dbReference type="Proteomes" id="UP001278500">
    <property type="component" value="Unassembled WGS sequence"/>
</dbReference>
<proteinExistence type="predicted"/>
<dbReference type="AlphaFoldDB" id="A0AAE0MP14"/>
<evidence type="ECO:0000313" key="2">
    <source>
        <dbReference type="EMBL" id="KAK3338839.1"/>
    </source>
</evidence>
<comment type="caution">
    <text evidence="2">The sequence shown here is derived from an EMBL/GenBank/DDBJ whole genome shotgun (WGS) entry which is preliminary data.</text>
</comment>
<protein>
    <submittedName>
        <fullName evidence="2">Uncharacterized protein</fullName>
    </submittedName>
</protein>
<gene>
    <name evidence="2" type="ORF">B0H65DRAFT_541721</name>
</gene>
<reference evidence="2" key="1">
    <citation type="journal article" date="2023" name="Mol. Phylogenet. Evol.">
        <title>Genome-scale phylogeny and comparative genomics of the fungal order Sordariales.</title>
        <authorList>
            <person name="Hensen N."/>
            <person name="Bonometti L."/>
            <person name="Westerberg I."/>
            <person name="Brannstrom I.O."/>
            <person name="Guillou S."/>
            <person name="Cros-Aarteil S."/>
            <person name="Calhoun S."/>
            <person name="Haridas S."/>
            <person name="Kuo A."/>
            <person name="Mondo S."/>
            <person name="Pangilinan J."/>
            <person name="Riley R."/>
            <person name="LaButti K."/>
            <person name="Andreopoulos B."/>
            <person name="Lipzen A."/>
            <person name="Chen C."/>
            <person name="Yan M."/>
            <person name="Daum C."/>
            <person name="Ng V."/>
            <person name="Clum A."/>
            <person name="Steindorff A."/>
            <person name="Ohm R.A."/>
            <person name="Martin F."/>
            <person name="Silar P."/>
            <person name="Natvig D.O."/>
            <person name="Lalanne C."/>
            <person name="Gautier V."/>
            <person name="Ament-Velasquez S.L."/>
            <person name="Kruys A."/>
            <person name="Hutchinson M.I."/>
            <person name="Powell A.J."/>
            <person name="Barry K."/>
            <person name="Miller A.N."/>
            <person name="Grigoriev I.V."/>
            <person name="Debuchy R."/>
            <person name="Gladieux P."/>
            <person name="Hiltunen Thoren M."/>
            <person name="Johannesson H."/>
        </authorList>
    </citation>
    <scope>NUCLEOTIDE SEQUENCE</scope>
    <source>
        <strain evidence="2">CBS 560.94</strain>
    </source>
</reference>